<sequence>MRNIKNARFPKPMRSDPSQRDHNLWCEYDRTNGHRTGDCRYLHEEVVTLLKNGHLREFLSDLAKNNYGRNRDNTEPSNLGKVGQYHTMEGIGASQTYQKHHSSHKTPRRVQPRKRDNPMRDHAAQKCRGGDEDDPFRGCGW</sequence>
<evidence type="ECO:0008006" key="3">
    <source>
        <dbReference type="Google" id="ProtNLM"/>
    </source>
</evidence>
<feature type="compositionally biased region" description="Basic and acidic residues" evidence="1">
    <location>
        <begin position="113"/>
        <end position="130"/>
    </location>
</feature>
<dbReference type="AlphaFoldDB" id="A0A1S4ABL2"/>
<dbReference type="PaxDb" id="4097-A0A1S4ABL2"/>
<proteinExistence type="predicted"/>
<evidence type="ECO:0000256" key="1">
    <source>
        <dbReference type="SAM" id="MobiDB-lite"/>
    </source>
</evidence>
<gene>
    <name evidence="2" type="primary">LOC107795809</name>
</gene>
<reference evidence="2" key="1">
    <citation type="submission" date="2025-08" db="UniProtKB">
        <authorList>
            <consortium name="RefSeq"/>
        </authorList>
    </citation>
    <scope>IDENTIFICATION</scope>
</reference>
<accession>A0A1S4ABL2</accession>
<feature type="compositionally biased region" description="Basic residues" evidence="1">
    <location>
        <begin position="98"/>
        <end position="112"/>
    </location>
</feature>
<evidence type="ECO:0000313" key="2">
    <source>
        <dbReference type="RefSeq" id="XP_016473999.1"/>
    </source>
</evidence>
<feature type="region of interest" description="Disordered" evidence="1">
    <location>
        <begin position="65"/>
        <end position="141"/>
    </location>
</feature>
<name>A0A1S4ABL2_TOBAC</name>
<dbReference type="OrthoDB" id="1468745at2759"/>
<organism evidence="2">
    <name type="scientific">Nicotiana tabacum</name>
    <name type="common">Common tobacco</name>
    <dbReference type="NCBI Taxonomy" id="4097"/>
    <lineage>
        <taxon>Eukaryota</taxon>
        <taxon>Viridiplantae</taxon>
        <taxon>Streptophyta</taxon>
        <taxon>Embryophyta</taxon>
        <taxon>Tracheophyta</taxon>
        <taxon>Spermatophyta</taxon>
        <taxon>Magnoliopsida</taxon>
        <taxon>eudicotyledons</taxon>
        <taxon>Gunneridae</taxon>
        <taxon>Pentapetalae</taxon>
        <taxon>asterids</taxon>
        <taxon>lamiids</taxon>
        <taxon>Solanales</taxon>
        <taxon>Solanaceae</taxon>
        <taxon>Nicotianoideae</taxon>
        <taxon>Nicotianeae</taxon>
        <taxon>Nicotiana</taxon>
    </lineage>
</organism>
<protein>
    <recommendedName>
        <fullName evidence="3">C3H1-type domain-containing protein</fullName>
    </recommendedName>
</protein>
<dbReference type="RefSeq" id="XP_016473999.1">
    <property type="nucleotide sequence ID" value="XM_016618513.1"/>
</dbReference>
<dbReference type="KEGG" id="nta:107795809"/>